<dbReference type="Proteomes" id="UP000045824">
    <property type="component" value="Unassembled WGS sequence"/>
</dbReference>
<dbReference type="EMBL" id="CPYI01000007">
    <property type="protein sequence ID" value="CNE70526.1"/>
    <property type="molecule type" value="Genomic_DNA"/>
</dbReference>
<reference evidence="2 3" key="1">
    <citation type="submission" date="2015-03" db="EMBL/GenBank/DDBJ databases">
        <authorList>
            <person name="Murphy D."/>
        </authorList>
    </citation>
    <scope>NUCLEOTIDE SEQUENCE [LARGE SCALE GENOMIC DNA]</scope>
    <source>
        <strain evidence="2 3">FCF326</strain>
    </source>
</reference>
<dbReference type="PANTHER" id="PTHR36180">
    <property type="entry name" value="DNA-BINDING PROTEIN-RELATED-RELATED"/>
    <property type="match status" value="1"/>
</dbReference>
<dbReference type="PROSITE" id="PS51750">
    <property type="entry name" value="BRO_N"/>
    <property type="match status" value="1"/>
</dbReference>
<name>A0A0T9L9K3_YERKR</name>
<dbReference type="InterPro" id="IPR003497">
    <property type="entry name" value="BRO_N_domain"/>
</dbReference>
<evidence type="ECO:0000313" key="3">
    <source>
        <dbReference type="Proteomes" id="UP000045824"/>
    </source>
</evidence>
<proteinExistence type="predicted"/>
<organism evidence="2 3">
    <name type="scientific">Yersinia kristensenii</name>
    <dbReference type="NCBI Taxonomy" id="28152"/>
    <lineage>
        <taxon>Bacteria</taxon>
        <taxon>Pseudomonadati</taxon>
        <taxon>Pseudomonadota</taxon>
        <taxon>Gammaproteobacteria</taxon>
        <taxon>Enterobacterales</taxon>
        <taxon>Yersiniaceae</taxon>
        <taxon>Yersinia</taxon>
    </lineage>
</organism>
<evidence type="ECO:0000313" key="2">
    <source>
        <dbReference type="EMBL" id="CNE70526.1"/>
    </source>
</evidence>
<dbReference type="PANTHER" id="PTHR36180:SF2">
    <property type="entry name" value="BRO FAMILY PROTEIN"/>
    <property type="match status" value="1"/>
</dbReference>
<accession>A0A0T9L9K3</accession>
<gene>
    <name evidence="2" type="ORF">ERS008491_02026</name>
</gene>
<feature type="domain" description="Bro-N" evidence="1">
    <location>
        <begin position="1"/>
        <end position="110"/>
    </location>
</feature>
<protein>
    <submittedName>
        <fullName evidence="2">Phage antirepressor</fullName>
    </submittedName>
</protein>
<sequence>MNKQSSAAVFNFDTSTSIRTFVVNGTPWFVATDVCQALQLTNPSMSLKSLDTDERSKLSLGRQGFASIISESGLYTLILRCRDAVTPGTTPYRFRKWVTSEVLPAIRQTGKYDIKKPEVLADLVGTSTTMSVRDGRRGKSQTTNKAAQRIADECVPMIMKAVQNQYHYNNDNVGPEEVIPALVSDARDVQLYALLRELADNGHRVSGCYRELEAMRHFIIEFNKRMSAISSHATFINQQTKIS</sequence>
<dbReference type="AlphaFoldDB" id="A0A0T9L9K3"/>
<dbReference type="SMART" id="SM01040">
    <property type="entry name" value="Bro-N"/>
    <property type="match status" value="1"/>
</dbReference>
<dbReference type="RefSeq" id="WP_074014085.1">
    <property type="nucleotide sequence ID" value="NZ_CAWMAB010000007.1"/>
</dbReference>
<dbReference type="Pfam" id="PF02498">
    <property type="entry name" value="Bro-N"/>
    <property type="match status" value="1"/>
</dbReference>
<evidence type="ECO:0000259" key="1">
    <source>
        <dbReference type="PROSITE" id="PS51750"/>
    </source>
</evidence>